<dbReference type="AlphaFoldDB" id="A0A5K7X9G4"/>
<protein>
    <submittedName>
        <fullName evidence="1">Uncharacterized protein</fullName>
    </submittedName>
</protein>
<evidence type="ECO:0000313" key="2">
    <source>
        <dbReference type="Proteomes" id="UP000326837"/>
    </source>
</evidence>
<reference evidence="2" key="1">
    <citation type="submission" date="2019-10" db="EMBL/GenBank/DDBJ databases">
        <title>Lacipirellula parvula gen. nov., sp. nov., representing a lineage of planctomycetes widespread in freshwater anoxic habitats, and description of the family Lacipirellulaceae.</title>
        <authorList>
            <person name="Dedysh S.N."/>
            <person name="Kulichevskaya I.S."/>
            <person name="Beletsky A.V."/>
            <person name="Rakitin A.L."/>
            <person name="Mardanov A.V."/>
            <person name="Ivanova A.A."/>
            <person name="Saltykova V.X."/>
            <person name="Rijpstra W.I.C."/>
            <person name="Sinninghe Damste J.S."/>
            <person name="Ravin N.V."/>
        </authorList>
    </citation>
    <scope>NUCLEOTIDE SEQUENCE [LARGE SCALE GENOMIC DNA]</scope>
    <source>
        <strain evidence="2">PX69</strain>
    </source>
</reference>
<keyword evidence="2" id="KW-1185">Reference proteome</keyword>
<gene>
    <name evidence="1" type="ORF">PLANPX_0675</name>
</gene>
<organism evidence="1 2">
    <name type="scientific">Lacipirellula parvula</name>
    <dbReference type="NCBI Taxonomy" id="2650471"/>
    <lineage>
        <taxon>Bacteria</taxon>
        <taxon>Pseudomonadati</taxon>
        <taxon>Planctomycetota</taxon>
        <taxon>Planctomycetia</taxon>
        <taxon>Pirellulales</taxon>
        <taxon>Lacipirellulaceae</taxon>
        <taxon>Lacipirellula</taxon>
    </lineage>
</organism>
<dbReference type="Proteomes" id="UP000326837">
    <property type="component" value="Chromosome"/>
</dbReference>
<proteinExistence type="predicted"/>
<sequence>MLAGAAASYQSRHACRRPDDLLWLAFVRSLIIDNFNDNEVTGRPYGGRKTTHPLVLSVFNQRASLLKMESLELKVHYIPGHPQPMIRCNSDTSDGCSLCRAGYPALTRHLMIMCDWPDSRLCTLAVPGKLKDALFEEALCLPENEWNFLFNWNGFEYNLCHLDPEPGDEFVRTMEEHAQLVALAKLVDLDQAIPRLTNMAMLRLPAVMLAAACFGLDGEDQSEFNYTEKRAIQWRDPDEPQDTSDVAAFSEQGGMLLQLLGDVTLDHGGDQPERREFLELAHSWRDLEATLIVPCRDPAELSLRELTQRAQREMELLNVVCKDLLQFVARRLLPDSP</sequence>
<accession>A0A5K7X9G4</accession>
<dbReference type="EMBL" id="AP021861">
    <property type="protein sequence ID" value="BBO31063.1"/>
    <property type="molecule type" value="Genomic_DNA"/>
</dbReference>
<name>A0A5K7X9G4_9BACT</name>
<dbReference type="KEGG" id="lpav:PLANPX_0675"/>
<evidence type="ECO:0000313" key="1">
    <source>
        <dbReference type="EMBL" id="BBO31063.1"/>
    </source>
</evidence>